<dbReference type="Proteomes" id="UP000663889">
    <property type="component" value="Unassembled WGS sequence"/>
</dbReference>
<comment type="caution">
    <text evidence="4">The sequence shown here is derived from an EMBL/GenBank/DDBJ whole genome shotgun (WGS) entry which is preliminary data.</text>
</comment>
<dbReference type="EMBL" id="CAJNOU010000102">
    <property type="protein sequence ID" value="CAF0865659.1"/>
    <property type="molecule type" value="Genomic_DNA"/>
</dbReference>
<dbReference type="Proteomes" id="UP000663874">
    <property type="component" value="Unassembled WGS sequence"/>
</dbReference>
<evidence type="ECO:0000313" key="5">
    <source>
        <dbReference type="EMBL" id="CAF3699816.1"/>
    </source>
</evidence>
<dbReference type="PANTHER" id="PTHR30448:SF0">
    <property type="entry name" value="RNASE ADAPTER PROTEIN RAPZ"/>
    <property type="match status" value="1"/>
</dbReference>
<dbReference type="InterPro" id="IPR053931">
    <property type="entry name" value="RapZ_C"/>
</dbReference>
<dbReference type="PANTHER" id="PTHR30448">
    <property type="entry name" value="RNASE ADAPTER PROTEIN RAPZ"/>
    <property type="match status" value="1"/>
</dbReference>
<dbReference type="Proteomes" id="UP000663882">
    <property type="component" value="Unassembled WGS sequence"/>
</dbReference>
<reference evidence="4" key="1">
    <citation type="submission" date="2021-02" db="EMBL/GenBank/DDBJ databases">
        <authorList>
            <person name="Nowell W R."/>
        </authorList>
    </citation>
    <scope>NUCLEOTIDE SEQUENCE</scope>
</reference>
<dbReference type="Pfam" id="PF22740">
    <property type="entry name" value="PapZ_C"/>
    <property type="match status" value="1"/>
</dbReference>
<dbReference type="EMBL" id="CAJOBE010002072">
    <property type="protein sequence ID" value="CAF3797118.1"/>
    <property type="molecule type" value="Genomic_DNA"/>
</dbReference>
<evidence type="ECO:0000259" key="2">
    <source>
        <dbReference type="Pfam" id="PF22740"/>
    </source>
</evidence>
<dbReference type="EMBL" id="CAJNOO010000085">
    <property type="protein sequence ID" value="CAF0793619.1"/>
    <property type="molecule type" value="Genomic_DNA"/>
</dbReference>
<evidence type="ECO:0000313" key="6">
    <source>
        <dbReference type="EMBL" id="CAF3797118.1"/>
    </source>
</evidence>
<name>A0A813X5S2_9BILA</name>
<evidence type="ECO:0000313" key="4">
    <source>
        <dbReference type="EMBL" id="CAF0865659.1"/>
    </source>
</evidence>
<proteinExistence type="predicted"/>
<evidence type="ECO:0000313" key="3">
    <source>
        <dbReference type="EMBL" id="CAF0793619.1"/>
    </source>
</evidence>
<accession>A0A813X5S2</accession>
<sequence>MTEAQDINIKLFSFGHSFGVPKTVDLLYSVRHFPVPNVDNYQQYDGRHKRIQNELLNLVQYEDIIKTIIEQLMNFIHEHKKNSITLAIGCEQGRHRSVAIIERLADLLGTTYNVEVKHRDLQRTGYDKKKQRERTTNRDRKYNNYDEDN</sequence>
<protein>
    <recommendedName>
        <fullName evidence="2">RapZ C-terminal domain-containing protein</fullName>
    </recommendedName>
</protein>
<gene>
    <name evidence="6" type="ORF">FNK824_LOCUS14783</name>
    <name evidence="5" type="ORF">OTI717_LOCUS12452</name>
    <name evidence="3" type="ORF">RFH988_LOCUS3552</name>
    <name evidence="4" type="ORF">SEV965_LOCUS3850</name>
</gene>
<dbReference type="InterPro" id="IPR005337">
    <property type="entry name" value="RapZ-like"/>
</dbReference>
<dbReference type="OrthoDB" id="9986620at2759"/>
<dbReference type="Proteomes" id="UP000663823">
    <property type="component" value="Unassembled WGS sequence"/>
</dbReference>
<dbReference type="AlphaFoldDB" id="A0A813X5S2"/>
<dbReference type="EMBL" id="CAJOAX010001256">
    <property type="protein sequence ID" value="CAF3699816.1"/>
    <property type="molecule type" value="Genomic_DNA"/>
</dbReference>
<feature type="domain" description="RapZ C-terminal" evidence="2">
    <location>
        <begin position="8"/>
        <end position="121"/>
    </location>
</feature>
<evidence type="ECO:0000313" key="7">
    <source>
        <dbReference type="Proteomes" id="UP000663889"/>
    </source>
</evidence>
<feature type="region of interest" description="Disordered" evidence="1">
    <location>
        <begin position="123"/>
        <end position="149"/>
    </location>
</feature>
<dbReference type="GO" id="GO:0005524">
    <property type="term" value="F:ATP binding"/>
    <property type="evidence" value="ECO:0007669"/>
    <property type="project" value="InterPro"/>
</dbReference>
<evidence type="ECO:0000256" key="1">
    <source>
        <dbReference type="SAM" id="MobiDB-lite"/>
    </source>
</evidence>
<organism evidence="4 7">
    <name type="scientific">Rotaria sordida</name>
    <dbReference type="NCBI Taxonomy" id="392033"/>
    <lineage>
        <taxon>Eukaryota</taxon>
        <taxon>Metazoa</taxon>
        <taxon>Spiralia</taxon>
        <taxon>Gnathifera</taxon>
        <taxon>Rotifera</taxon>
        <taxon>Eurotatoria</taxon>
        <taxon>Bdelloidea</taxon>
        <taxon>Philodinida</taxon>
        <taxon>Philodinidae</taxon>
        <taxon>Rotaria</taxon>
    </lineage>
</organism>